<feature type="region of interest" description="Disordered" evidence="1">
    <location>
        <begin position="54"/>
        <end position="74"/>
    </location>
</feature>
<organism evidence="2 3">
    <name type="scientific">Channa argus</name>
    <name type="common">Northern snakehead</name>
    <name type="synonym">Ophicephalus argus</name>
    <dbReference type="NCBI Taxonomy" id="215402"/>
    <lineage>
        <taxon>Eukaryota</taxon>
        <taxon>Metazoa</taxon>
        <taxon>Chordata</taxon>
        <taxon>Craniata</taxon>
        <taxon>Vertebrata</taxon>
        <taxon>Euteleostomi</taxon>
        <taxon>Actinopterygii</taxon>
        <taxon>Neopterygii</taxon>
        <taxon>Teleostei</taxon>
        <taxon>Neoteleostei</taxon>
        <taxon>Acanthomorphata</taxon>
        <taxon>Anabantaria</taxon>
        <taxon>Anabantiformes</taxon>
        <taxon>Channoidei</taxon>
        <taxon>Channidae</taxon>
        <taxon>Channa</taxon>
    </lineage>
</organism>
<dbReference type="EMBL" id="CM015720">
    <property type="protein sequence ID" value="KAF3693981.1"/>
    <property type="molecule type" value="Genomic_DNA"/>
</dbReference>
<reference evidence="3" key="2">
    <citation type="submission" date="2019-02" db="EMBL/GenBank/DDBJ databases">
        <title>Opniocepnalus argus Var Kimnra genome.</title>
        <authorList>
            <person name="Zhou C."/>
            <person name="Xiao S."/>
        </authorList>
    </citation>
    <scope>NUCLEOTIDE SEQUENCE [LARGE SCALE GENOMIC DNA]</scope>
</reference>
<sequence>MKTLAATLPCASGSLWSKLVDSCCCFLLSWAPSEPPSMHTGPVLPGYSLDPGPHMPTGPVLPGSSLDPGPHMPTGPVLPGSSLVLPVSNSLAPCWSCDLHLITKSIPPSITQSISSHQQPHTHQKTKKKKKKLKIS</sequence>
<name>A0A6G1PUG8_CHAAH</name>
<gene>
    <name evidence="2" type="ORF">EXN66_Car009657</name>
</gene>
<feature type="region of interest" description="Disordered" evidence="1">
    <location>
        <begin position="111"/>
        <end position="136"/>
    </location>
</feature>
<dbReference type="Proteomes" id="UP000503349">
    <property type="component" value="Chromosome 9"/>
</dbReference>
<feature type="compositionally biased region" description="Basic residues" evidence="1">
    <location>
        <begin position="120"/>
        <end position="136"/>
    </location>
</feature>
<keyword evidence="3" id="KW-1185">Reference proteome</keyword>
<protein>
    <submittedName>
        <fullName evidence="2">Uncharacterized protein</fullName>
    </submittedName>
</protein>
<evidence type="ECO:0000313" key="3">
    <source>
        <dbReference type="Proteomes" id="UP000503349"/>
    </source>
</evidence>
<evidence type="ECO:0000313" key="2">
    <source>
        <dbReference type="EMBL" id="KAF3693981.1"/>
    </source>
</evidence>
<dbReference type="AlphaFoldDB" id="A0A6G1PUG8"/>
<reference evidence="2 3" key="1">
    <citation type="submission" date="2019-02" db="EMBL/GenBank/DDBJ databases">
        <title>Opniocepnalus argus genome.</title>
        <authorList>
            <person name="Zhou C."/>
            <person name="Xiao S."/>
        </authorList>
    </citation>
    <scope>NUCLEOTIDE SEQUENCE [LARGE SCALE GENOMIC DNA]</scope>
    <source>
        <strain evidence="2">OARG1902GOOAL</strain>
        <tissue evidence="2">Muscle</tissue>
    </source>
</reference>
<accession>A0A6G1PUG8</accession>
<evidence type="ECO:0000256" key="1">
    <source>
        <dbReference type="SAM" id="MobiDB-lite"/>
    </source>
</evidence>
<proteinExistence type="predicted"/>